<dbReference type="GO" id="GO:0016020">
    <property type="term" value="C:membrane"/>
    <property type="evidence" value="ECO:0007669"/>
    <property type="project" value="TreeGrafter"/>
</dbReference>
<dbReference type="OrthoDB" id="290051at2"/>
<dbReference type="AlphaFoldDB" id="A0A2S4NBX7"/>
<dbReference type="PANTHER" id="PTHR23028">
    <property type="entry name" value="ACETYLTRANSFERASE"/>
    <property type="match status" value="1"/>
</dbReference>
<feature type="transmembrane region" description="Helical" evidence="1">
    <location>
        <begin position="7"/>
        <end position="24"/>
    </location>
</feature>
<dbReference type="GO" id="GO:0016747">
    <property type="term" value="F:acyltransferase activity, transferring groups other than amino-acyl groups"/>
    <property type="evidence" value="ECO:0007669"/>
    <property type="project" value="InterPro"/>
</dbReference>
<protein>
    <submittedName>
        <fullName evidence="3">Peptidoglycan/LPS O-acetylase OafA/YrhL</fullName>
    </submittedName>
</protein>
<sequence>MERIPNITGLRFFLSVFVMIFHISEFCSKHDIPFYNSIPLFHKGHEAVCVFFSLSGFLIIRQLYLEKVTTKTISLKNFYFRRALRIFPLYFLILIFGLTYYNYILPKLGFIGGFNMDYNLYEGLLLSIFFMPNVFATLYNPGGIIEILWSIGVEEQFYLFIAPVLMFLPIRKLIPFLLVSTFIFFVLYFNIEGSILRKYNILFFYFTSSGIISILLLKKPQLLTNKLVVYVSIISFTLYFTTNIFVNLFSTSNYNFFSMLLFCLTIGVLSKRSYFILNHRITTYLGKISYGIYVYHLIVIQLIGLIYIKIFSNLGLNNYVIIVIYNSIVLVATIIISHFSYQYFEKYFINLYRNKSALSKNLL</sequence>
<feature type="transmembrane region" description="Helical" evidence="1">
    <location>
        <begin position="124"/>
        <end position="145"/>
    </location>
</feature>
<accession>A0A2S4NBX7</accession>
<keyword evidence="1" id="KW-0812">Transmembrane</keyword>
<reference evidence="3 4" key="1">
    <citation type="submission" date="2018-01" db="EMBL/GenBank/DDBJ databases">
        <title>Genomic Encyclopedia of Type Strains, Phase I: the one thousand microbial genomes (KMG-I) project.</title>
        <authorList>
            <person name="Goeker M."/>
        </authorList>
    </citation>
    <scope>NUCLEOTIDE SEQUENCE [LARGE SCALE GENOMIC DNA]</scope>
    <source>
        <strain evidence="3 4">DSM 17960</strain>
    </source>
</reference>
<evidence type="ECO:0000259" key="2">
    <source>
        <dbReference type="Pfam" id="PF01757"/>
    </source>
</evidence>
<feature type="transmembrane region" description="Helical" evidence="1">
    <location>
        <begin position="252"/>
        <end position="269"/>
    </location>
</feature>
<dbReference type="Proteomes" id="UP000237056">
    <property type="component" value="Unassembled WGS sequence"/>
</dbReference>
<feature type="transmembrane region" description="Helical" evidence="1">
    <location>
        <begin position="199"/>
        <end position="217"/>
    </location>
</feature>
<comment type="caution">
    <text evidence="3">The sequence shown here is derived from an EMBL/GenBank/DDBJ whole genome shotgun (WGS) entry which is preliminary data.</text>
</comment>
<gene>
    <name evidence="3" type="ORF">Q361_101304</name>
</gene>
<feature type="transmembrane region" description="Helical" evidence="1">
    <location>
        <begin position="44"/>
        <end position="65"/>
    </location>
</feature>
<feature type="transmembrane region" description="Helical" evidence="1">
    <location>
        <begin position="227"/>
        <end position="246"/>
    </location>
</feature>
<dbReference type="Pfam" id="PF01757">
    <property type="entry name" value="Acyl_transf_3"/>
    <property type="match status" value="1"/>
</dbReference>
<feature type="transmembrane region" description="Helical" evidence="1">
    <location>
        <begin position="86"/>
        <end position="104"/>
    </location>
</feature>
<feature type="transmembrane region" description="Helical" evidence="1">
    <location>
        <begin position="320"/>
        <end position="344"/>
    </location>
</feature>
<feature type="transmembrane region" description="Helical" evidence="1">
    <location>
        <begin position="290"/>
        <end position="308"/>
    </location>
</feature>
<feature type="domain" description="Acyltransferase 3" evidence="2">
    <location>
        <begin position="5"/>
        <end position="336"/>
    </location>
</feature>
<dbReference type="RefSeq" id="WP_103724935.1">
    <property type="nucleotide sequence ID" value="NZ_PQNY01000001.1"/>
</dbReference>
<keyword evidence="1" id="KW-0472">Membrane</keyword>
<evidence type="ECO:0000313" key="4">
    <source>
        <dbReference type="Proteomes" id="UP000237056"/>
    </source>
</evidence>
<dbReference type="PANTHER" id="PTHR23028:SF53">
    <property type="entry name" value="ACYL_TRANSF_3 DOMAIN-CONTAINING PROTEIN"/>
    <property type="match status" value="1"/>
</dbReference>
<proteinExistence type="predicted"/>
<dbReference type="EMBL" id="PQNY01000001">
    <property type="protein sequence ID" value="POS03195.1"/>
    <property type="molecule type" value="Genomic_DNA"/>
</dbReference>
<dbReference type="InterPro" id="IPR002656">
    <property type="entry name" value="Acyl_transf_3_dom"/>
</dbReference>
<organism evidence="3 4">
    <name type="scientific">Flavobacterium croceum DSM 17960</name>
    <dbReference type="NCBI Taxonomy" id="1121886"/>
    <lineage>
        <taxon>Bacteria</taxon>
        <taxon>Pseudomonadati</taxon>
        <taxon>Bacteroidota</taxon>
        <taxon>Flavobacteriia</taxon>
        <taxon>Flavobacteriales</taxon>
        <taxon>Flavobacteriaceae</taxon>
        <taxon>Flavobacterium</taxon>
    </lineage>
</organism>
<evidence type="ECO:0000256" key="1">
    <source>
        <dbReference type="SAM" id="Phobius"/>
    </source>
</evidence>
<name>A0A2S4NBX7_9FLAO</name>
<feature type="transmembrane region" description="Helical" evidence="1">
    <location>
        <begin position="157"/>
        <end position="187"/>
    </location>
</feature>
<evidence type="ECO:0000313" key="3">
    <source>
        <dbReference type="EMBL" id="POS03195.1"/>
    </source>
</evidence>
<dbReference type="InterPro" id="IPR050879">
    <property type="entry name" value="Acyltransferase_3"/>
</dbReference>
<keyword evidence="1" id="KW-1133">Transmembrane helix</keyword>
<dbReference type="GO" id="GO:0009103">
    <property type="term" value="P:lipopolysaccharide biosynthetic process"/>
    <property type="evidence" value="ECO:0007669"/>
    <property type="project" value="TreeGrafter"/>
</dbReference>
<keyword evidence="4" id="KW-1185">Reference proteome</keyword>